<dbReference type="PROSITE" id="PS50005">
    <property type="entry name" value="TPR"/>
    <property type="match status" value="1"/>
</dbReference>
<feature type="domain" description="Beta-lactamase-related" evidence="3">
    <location>
        <begin position="74"/>
        <end position="384"/>
    </location>
</feature>
<dbReference type="Gene3D" id="1.25.40.10">
    <property type="entry name" value="Tetratricopeptide repeat domain"/>
    <property type="match status" value="1"/>
</dbReference>
<dbReference type="InterPro" id="IPR001466">
    <property type="entry name" value="Beta-lactam-related"/>
</dbReference>
<protein>
    <submittedName>
        <fullName evidence="4">Serine hydrolase</fullName>
    </submittedName>
</protein>
<dbReference type="EMBL" id="JABFJW010000051">
    <property type="protein sequence ID" value="NOK09207.1"/>
    <property type="molecule type" value="Genomic_DNA"/>
</dbReference>
<comment type="caution">
    <text evidence="4">The sequence shown here is derived from an EMBL/GenBank/DDBJ whole genome shotgun (WGS) entry which is preliminary data.</text>
</comment>
<accession>A0A7Y4NCF2</accession>
<dbReference type="GO" id="GO:0016787">
    <property type="term" value="F:hydrolase activity"/>
    <property type="evidence" value="ECO:0007669"/>
    <property type="project" value="UniProtKB-KW"/>
</dbReference>
<dbReference type="Proteomes" id="UP000528460">
    <property type="component" value="Unassembled WGS sequence"/>
</dbReference>
<dbReference type="InterPro" id="IPR050491">
    <property type="entry name" value="AmpC-like"/>
</dbReference>
<dbReference type="RefSeq" id="WP_171413413.1">
    <property type="nucleotide sequence ID" value="NZ_JABFJW010000051.1"/>
</dbReference>
<sequence length="523" mass="55926">MPQSVPRFVPVWFLGCTAVALLTAADVPKAPPPPVTQWTARPAESARIARVEAGLAPLELPGEKPQALSVQRWMELYRIPGLSLAVYDQHTLVWSKTYGVTQAGGKEPVTLETLFQAASVSKPVTAMAALRAVEQGRVSLDANVNDALKSWKVPDNDFTREQKVTLRRLLSHGAGLTVHGFPGYGVGEPLPTLRQILDGVKPANTEAVRVDTVPGTEARYSGGGYVVVQQLLMDLAKKPFPQLMKEAVLGPVGMKHSTFEQPLPPALAARTAAGTRASGEAVEGRWKVYPELAPAGLWTTPSDLALLQLEVAKAKAGKSKRVLSQAMTQQMLTKQSGPYGLGYMLGDAPDRFEHGGWNDGFTATVVTLGDSGSGVVVMANSDNGPLLFERLIASIGAEYGWKPLPDHLKSPEMTADLLSRVKGADAVIAWARKTKCESGLPSQVLNQVGYGLMMSGKVEDGLKVFEANAVLFPGDAEAQDGLGMAYMHAGRKAEALAVFQKRLKADPKNENALRAVKTLSAKP</sequence>
<feature type="chain" id="PRO_5030629283" evidence="2">
    <location>
        <begin position="25"/>
        <end position="523"/>
    </location>
</feature>
<gene>
    <name evidence="4" type="ORF">HNS30_09205</name>
</gene>
<dbReference type="InterPro" id="IPR012338">
    <property type="entry name" value="Beta-lactam/transpept-like"/>
</dbReference>
<keyword evidence="1" id="KW-0802">TPR repeat</keyword>
<dbReference type="SUPFAM" id="SSF56601">
    <property type="entry name" value="beta-lactamase/transpeptidase-like"/>
    <property type="match status" value="1"/>
</dbReference>
<feature type="signal peptide" evidence="2">
    <location>
        <begin position="1"/>
        <end position="24"/>
    </location>
</feature>
<evidence type="ECO:0000259" key="3">
    <source>
        <dbReference type="Pfam" id="PF00144"/>
    </source>
</evidence>
<organism evidence="4 5">
    <name type="scientific">Corallococcus exercitus</name>
    <dbReference type="NCBI Taxonomy" id="2316736"/>
    <lineage>
        <taxon>Bacteria</taxon>
        <taxon>Pseudomonadati</taxon>
        <taxon>Myxococcota</taxon>
        <taxon>Myxococcia</taxon>
        <taxon>Myxococcales</taxon>
        <taxon>Cystobacterineae</taxon>
        <taxon>Myxococcaceae</taxon>
        <taxon>Corallococcus</taxon>
    </lineage>
</organism>
<dbReference type="AlphaFoldDB" id="A0A7Y4NCF2"/>
<dbReference type="PANTHER" id="PTHR46825">
    <property type="entry name" value="D-ALANYL-D-ALANINE-CARBOXYPEPTIDASE/ENDOPEPTIDASE AMPH"/>
    <property type="match status" value="1"/>
</dbReference>
<dbReference type="PANTHER" id="PTHR46825:SF12">
    <property type="entry name" value="PENICILLIN-BINDING PROTEIN 4"/>
    <property type="match status" value="1"/>
</dbReference>
<feature type="repeat" description="TPR" evidence="1">
    <location>
        <begin position="476"/>
        <end position="509"/>
    </location>
</feature>
<dbReference type="SMART" id="SM00028">
    <property type="entry name" value="TPR"/>
    <property type="match status" value="2"/>
</dbReference>
<evidence type="ECO:0000313" key="4">
    <source>
        <dbReference type="EMBL" id="NOK09207.1"/>
    </source>
</evidence>
<dbReference type="InterPro" id="IPR011990">
    <property type="entry name" value="TPR-like_helical_dom_sf"/>
</dbReference>
<dbReference type="Pfam" id="PF00144">
    <property type="entry name" value="Beta-lactamase"/>
    <property type="match status" value="1"/>
</dbReference>
<reference evidence="4 5" key="1">
    <citation type="submission" date="2020-05" db="EMBL/GenBank/DDBJ databases">
        <authorList>
            <person name="Whitworth D."/>
        </authorList>
    </citation>
    <scope>NUCLEOTIDE SEQUENCE [LARGE SCALE GENOMIC DNA]</scope>
    <source>
        <strain evidence="4 5">CA046A</strain>
    </source>
</reference>
<evidence type="ECO:0000256" key="2">
    <source>
        <dbReference type="SAM" id="SignalP"/>
    </source>
</evidence>
<proteinExistence type="predicted"/>
<name>A0A7Y4NCF2_9BACT</name>
<dbReference type="InterPro" id="IPR019734">
    <property type="entry name" value="TPR_rpt"/>
</dbReference>
<dbReference type="SUPFAM" id="SSF48452">
    <property type="entry name" value="TPR-like"/>
    <property type="match status" value="1"/>
</dbReference>
<evidence type="ECO:0000256" key="1">
    <source>
        <dbReference type="PROSITE-ProRule" id="PRU00339"/>
    </source>
</evidence>
<keyword evidence="4" id="KW-0378">Hydrolase</keyword>
<evidence type="ECO:0000313" key="5">
    <source>
        <dbReference type="Proteomes" id="UP000528460"/>
    </source>
</evidence>
<keyword evidence="2" id="KW-0732">Signal</keyword>
<dbReference type="Gene3D" id="3.40.710.10">
    <property type="entry name" value="DD-peptidase/beta-lactamase superfamily"/>
    <property type="match status" value="1"/>
</dbReference>